<reference evidence="5 6" key="1">
    <citation type="journal article" date="2024" name="Int. J. Syst. Evol. Microbiol.">
        <title>Virgibacillus tibetensis sp. nov., isolated from salt lake on the Tibetan Plateau of China.</title>
        <authorList>
            <person name="Phurbu D."/>
            <person name="Liu Z.-X."/>
            <person name="Wang R."/>
            <person name="Zheng Y.-Y."/>
            <person name="Liu H.-C."/>
            <person name="Zhou Y.-G."/>
            <person name="Yu Y.-J."/>
            <person name="Li A.-H."/>
        </authorList>
    </citation>
    <scope>NUCLEOTIDE SEQUENCE [LARGE SCALE GENOMIC DNA]</scope>
    <source>
        <strain evidence="5 6">C22-A2</strain>
    </source>
</reference>
<organism evidence="5 6">
    <name type="scientific">Virgibacillus tibetensis</name>
    <dbReference type="NCBI Taxonomy" id="3042313"/>
    <lineage>
        <taxon>Bacteria</taxon>
        <taxon>Bacillati</taxon>
        <taxon>Bacillota</taxon>
        <taxon>Bacilli</taxon>
        <taxon>Bacillales</taxon>
        <taxon>Bacillaceae</taxon>
        <taxon>Virgibacillus</taxon>
    </lineage>
</organism>
<dbReference type="SUPFAM" id="SSF50494">
    <property type="entry name" value="Trypsin-like serine proteases"/>
    <property type="match status" value="1"/>
</dbReference>
<evidence type="ECO:0000256" key="4">
    <source>
        <dbReference type="SAM" id="Phobius"/>
    </source>
</evidence>
<name>A0ABU6KD66_9BACI</name>
<dbReference type="RefSeq" id="WP_327606587.1">
    <property type="nucleotide sequence ID" value="NZ_JARZFX010000002.1"/>
</dbReference>
<keyword evidence="6" id="KW-1185">Reference proteome</keyword>
<protein>
    <submittedName>
        <fullName evidence="5">Trypsin-like peptidase domain-containing protein</fullName>
    </submittedName>
</protein>
<keyword evidence="4" id="KW-0812">Transmembrane</keyword>
<keyword evidence="4" id="KW-1133">Transmembrane helix</keyword>
<keyword evidence="1" id="KW-0645">Protease</keyword>
<comment type="caution">
    <text evidence="5">The sequence shown here is derived from an EMBL/GenBank/DDBJ whole genome shotgun (WGS) entry which is preliminary data.</text>
</comment>
<gene>
    <name evidence="5" type="ORF">QGM71_05830</name>
</gene>
<dbReference type="InterPro" id="IPR051201">
    <property type="entry name" value="Chloro_Bact_Ser_Proteases"/>
</dbReference>
<proteinExistence type="predicted"/>
<evidence type="ECO:0000256" key="2">
    <source>
        <dbReference type="ARBA" id="ARBA00022801"/>
    </source>
</evidence>
<dbReference type="Pfam" id="PF13365">
    <property type="entry name" value="Trypsin_2"/>
    <property type="match status" value="1"/>
</dbReference>
<keyword evidence="2" id="KW-0378">Hydrolase</keyword>
<keyword evidence="3" id="KW-0720">Serine protease</keyword>
<dbReference type="PANTHER" id="PTHR43343:SF3">
    <property type="entry name" value="PROTEASE DO-LIKE 8, CHLOROPLASTIC"/>
    <property type="match status" value="1"/>
</dbReference>
<accession>A0ABU6KD66</accession>
<dbReference type="Gene3D" id="2.40.10.120">
    <property type="match status" value="1"/>
</dbReference>
<evidence type="ECO:0000256" key="1">
    <source>
        <dbReference type="ARBA" id="ARBA00022670"/>
    </source>
</evidence>
<evidence type="ECO:0000313" key="5">
    <source>
        <dbReference type="EMBL" id="MEC5423018.1"/>
    </source>
</evidence>
<evidence type="ECO:0000256" key="3">
    <source>
        <dbReference type="ARBA" id="ARBA00022825"/>
    </source>
</evidence>
<evidence type="ECO:0000313" key="6">
    <source>
        <dbReference type="Proteomes" id="UP001335737"/>
    </source>
</evidence>
<dbReference type="EMBL" id="JARZFX010000002">
    <property type="protein sequence ID" value="MEC5423018.1"/>
    <property type="molecule type" value="Genomic_DNA"/>
</dbReference>
<dbReference type="InterPro" id="IPR001940">
    <property type="entry name" value="Peptidase_S1C"/>
</dbReference>
<keyword evidence="4" id="KW-0472">Membrane</keyword>
<dbReference type="InterPro" id="IPR009003">
    <property type="entry name" value="Peptidase_S1_PA"/>
</dbReference>
<feature type="transmembrane region" description="Helical" evidence="4">
    <location>
        <begin position="28"/>
        <end position="51"/>
    </location>
</feature>
<dbReference type="Proteomes" id="UP001335737">
    <property type="component" value="Unassembled WGS sequence"/>
</dbReference>
<dbReference type="PANTHER" id="PTHR43343">
    <property type="entry name" value="PEPTIDASE S12"/>
    <property type="match status" value="1"/>
</dbReference>
<dbReference type="PRINTS" id="PR00834">
    <property type="entry name" value="PROTEASES2C"/>
</dbReference>
<sequence length="423" mass="48614">MFCPNCGNERNEKSRYCQHCGNKQKQHFSIVMILFMSLLVSASIVGAVYLATTNTGNKESPVASDNATIEKTQLTSKQPIEVPIMEKKDLKEDKNRELTDIIAAAQETVYTVITNYNQGSGFLYNNNGAVVTNAHVVEGETSVFIKTVNGQDLPGTVIGYSNETDVAVILVPDLVGREPFSLEKASPVKIGEEIIALGSPLGLENTATMGYVTGQDRSFFIGSFTYENLYQISAPISPGSSGGPLIAKASEKIIAINSAESQGDSSIGFSIPLFQIAELIQSWIDQPMSEEAILAQFYDANDEYYYDDLWSYYEDGYFDGGDYSEENAYYDYWEYYWEDESYYNDYYDEGYEEDYGYAEDEYYDDEGWYEEDEYYDNEEWYDEDEDWYYDELTETWYYYNVYEGTWYYYDEVEDLYYEVDESF</sequence>